<evidence type="ECO:0000256" key="2">
    <source>
        <dbReference type="SAM" id="Phobius"/>
    </source>
</evidence>
<evidence type="ECO:0000259" key="3">
    <source>
        <dbReference type="Pfam" id="PF08044"/>
    </source>
</evidence>
<keyword evidence="2" id="KW-1133">Transmembrane helix</keyword>
<dbReference type="EMBL" id="BOQL01000014">
    <property type="protein sequence ID" value="GIM64710.1"/>
    <property type="molecule type" value="Genomic_DNA"/>
</dbReference>
<name>A0A919VGY1_9ACTN</name>
<evidence type="ECO:0000313" key="5">
    <source>
        <dbReference type="Proteomes" id="UP000681340"/>
    </source>
</evidence>
<keyword evidence="5" id="KW-1185">Reference proteome</keyword>
<dbReference type="Proteomes" id="UP000681340">
    <property type="component" value="Unassembled WGS sequence"/>
</dbReference>
<feature type="transmembrane region" description="Helical" evidence="2">
    <location>
        <begin position="95"/>
        <end position="117"/>
    </location>
</feature>
<comment type="caution">
    <text evidence="4">The sequence shown here is derived from an EMBL/GenBank/DDBJ whole genome shotgun (WGS) entry which is preliminary data.</text>
</comment>
<feature type="region of interest" description="Disordered" evidence="1">
    <location>
        <begin position="63"/>
        <end position="84"/>
    </location>
</feature>
<keyword evidence="2" id="KW-0472">Membrane</keyword>
<dbReference type="AlphaFoldDB" id="A0A919VGY1"/>
<sequence length="144" mass="15896">MSRDEMRAGDTDRQAVADRLKTALDEGRLDLHEYDERLQQTYAARTFGDLDSLVTDLPGTVPVQQSRVEPYEPPAAPLAASGAGDMRRPGGPPFLASYGGVVLLCFLIWGASCLASGDFIYPWPFWMLIPLLLGVLGRWGKRDR</sequence>
<dbReference type="InterPro" id="IPR012551">
    <property type="entry name" value="DUF1707_SHOCT-like"/>
</dbReference>
<dbReference type="RefSeq" id="WP_246594941.1">
    <property type="nucleotide sequence ID" value="NZ_BAABEA010000003.1"/>
</dbReference>
<dbReference type="PANTHER" id="PTHR40763">
    <property type="entry name" value="MEMBRANE PROTEIN-RELATED"/>
    <property type="match status" value="1"/>
</dbReference>
<evidence type="ECO:0000313" key="4">
    <source>
        <dbReference type="EMBL" id="GIM64710.1"/>
    </source>
</evidence>
<dbReference type="PANTHER" id="PTHR40763:SF4">
    <property type="entry name" value="DUF1707 DOMAIN-CONTAINING PROTEIN"/>
    <property type="match status" value="1"/>
</dbReference>
<proteinExistence type="predicted"/>
<reference evidence="4" key="1">
    <citation type="submission" date="2021-03" db="EMBL/GenBank/DDBJ databases">
        <title>Whole genome shotgun sequence of Actinoplanes auranticolor NBRC 12245.</title>
        <authorList>
            <person name="Komaki H."/>
            <person name="Tamura T."/>
        </authorList>
    </citation>
    <scope>NUCLEOTIDE SEQUENCE</scope>
    <source>
        <strain evidence="4">NBRC 12245</strain>
    </source>
</reference>
<organism evidence="4 5">
    <name type="scientific">Actinoplanes auranticolor</name>
    <dbReference type="NCBI Taxonomy" id="47988"/>
    <lineage>
        <taxon>Bacteria</taxon>
        <taxon>Bacillati</taxon>
        <taxon>Actinomycetota</taxon>
        <taxon>Actinomycetes</taxon>
        <taxon>Micromonosporales</taxon>
        <taxon>Micromonosporaceae</taxon>
        <taxon>Actinoplanes</taxon>
    </lineage>
</organism>
<gene>
    <name evidence="4" type="ORF">Aau02nite_12190</name>
</gene>
<dbReference type="Pfam" id="PF08044">
    <property type="entry name" value="DUF1707"/>
    <property type="match status" value="1"/>
</dbReference>
<accession>A0A919VGY1</accession>
<feature type="domain" description="DUF1707" evidence="3">
    <location>
        <begin position="6"/>
        <end position="58"/>
    </location>
</feature>
<keyword evidence="2" id="KW-0812">Transmembrane</keyword>
<feature type="transmembrane region" description="Helical" evidence="2">
    <location>
        <begin position="123"/>
        <end position="140"/>
    </location>
</feature>
<protein>
    <recommendedName>
        <fullName evidence="3">DUF1707 domain-containing protein</fullName>
    </recommendedName>
</protein>
<evidence type="ECO:0000256" key="1">
    <source>
        <dbReference type="SAM" id="MobiDB-lite"/>
    </source>
</evidence>